<gene>
    <name evidence="3" type="ORF">Rt10032_c10g4144</name>
</gene>
<reference evidence="3 4" key="1">
    <citation type="submission" date="2019-07" db="EMBL/GenBank/DDBJ databases">
        <title>Rhodotorula toruloides NBRC10032 genome sequencing.</title>
        <authorList>
            <person name="Shida Y."/>
            <person name="Takaku H."/>
            <person name="Ogasawara W."/>
            <person name="Mori K."/>
        </authorList>
    </citation>
    <scope>NUCLEOTIDE SEQUENCE [LARGE SCALE GENOMIC DNA]</scope>
    <source>
        <strain evidence="3 4">NBRC10032</strain>
    </source>
</reference>
<proteinExistence type="predicted"/>
<accession>A0A511KID8</accession>
<dbReference type="AlphaFoldDB" id="A0A511KID8"/>
<dbReference type="EMBL" id="BJWK01000010">
    <property type="protein sequence ID" value="GEM10127.1"/>
    <property type="molecule type" value="Genomic_DNA"/>
</dbReference>
<feature type="region of interest" description="Disordered" evidence="2">
    <location>
        <begin position="217"/>
        <end position="240"/>
    </location>
</feature>
<organism evidence="3 4">
    <name type="scientific">Rhodotorula toruloides</name>
    <name type="common">Yeast</name>
    <name type="synonym">Rhodosporidium toruloides</name>
    <dbReference type="NCBI Taxonomy" id="5286"/>
    <lineage>
        <taxon>Eukaryota</taxon>
        <taxon>Fungi</taxon>
        <taxon>Dikarya</taxon>
        <taxon>Basidiomycota</taxon>
        <taxon>Pucciniomycotina</taxon>
        <taxon>Microbotryomycetes</taxon>
        <taxon>Sporidiobolales</taxon>
        <taxon>Sporidiobolaceae</taxon>
        <taxon>Rhodotorula</taxon>
    </lineage>
</organism>
<feature type="coiled-coil region" evidence="1">
    <location>
        <begin position="599"/>
        <end position="626"/>
    </location>
</feature>
<feature type="region of interest" description="Disordered" evidence="2">
    <location>
        <begin position="1"/>
        <end position="50"/>
    </location>
</feature>
<comment type="caution">
    <text evidence="3">The sequence shown here is derived from an EMBL/GenBank/DDBJ whole genome shotgun (WGS) entry which is preliminary data.</text>
</comment>
<dbReference type="OrthoDB" id="2528828at2759"/>
<evidence type="ECO:0000256" key="2">
    <source>
        <dbReference type="SAM" id="MobiDB-lite"/>
    </source>
</evidence>
<sequence>MSSLLPQKRPSPSTTTTTGVGPSPGDPSTPASKQPRLDTTTATSSAPRRSKNAEIFLKAHEKGAQPFRGAQKHFVEAQFEVEDAASYQEALLAMEGLTNQLHHPNRHQIRLLLSLCFFPLFFKPPEQSLATYSRKPSKTARPDTTTTRTRLLALSDDPIDLTHRKVRELTREMLKDVIGTNGTEVVCAAVKGYGMPGRRKSGQDDADPFGLAIESKRMATGKGKGPSTDPDFEHPHDSADDPLAVSADRILAADDVWDVLAGTVARAPRLRTREKPVLEVGGWEILRVLVSGWEDEWRKKRVAVDGYSDPPKPLSLLRYFKPSASSGVARELSSKALDVAFWPFSEYAIDPDTDSEDETDDELLEEGIKHRQGKTASRTAEQGQEAREADGTSLLDKKEVGVKLIGLIGASAVDGYLSGPAVMAELVQRMKVLAHEDFVSFVELLSTYKLCPPFSARLLGAYLDTHSHPLNAYPSLLPSSDTAALPNPTTSPRKLCLQATNSAASLDSGHAHGSSSTSSYWRVPSLDSSDLLHLVARIPIEVPLHPSSATSSSRTPGLPRTFTRAERAADSHALVKHALVGILVEEAGSQGPAGRGDALKTLLEIMERVEGVVKEAKARVEAANGAAA</sequence>
<dbReference type="Proteomes" id="UP000321518">
    <property type="component" value="Unassembled WGS sequence"/>
</dbReference>
<evidence type="ECO:0000313" key="4">
    <source>
        <dbReference type="Proteomes" id="UP000321518"/>
    </source>
</evidence>
<feature type="compositionally biased region" description="Low complexity" evidence="2">
    <location>
        <begin position="10"/>
        <end position="30"/>
    </location>
</feature>
<evidence type="ECO:0000256" key="1">
    <source>
        <dbReference type="SAM" id="Coils"/>
    </source>
</evidence>
<protein>
    <submittedName>
        <fullName evidence="3">Uncharacterized protein</fullName>
    </submittedName>
</protein>
<evidence type="ECO:0000313" key="3">
    <source>
        <dbReference type="EMBL" id="GEM10127.1"/>
    </source>
</evidence>
<keyword evidence="1" id="KW-0175">Coiled coil</keyword>
<name>A0A511KID8_RHOTO</name>
<feature type="region of interest" description="Disordered" evidence="2">
    <location>
        <begin position="367"/>
        <end position="392"/>
    </location>
</feature>